<comment type="caution">
    <text evidence="3">The sequence shown here is derived from an EMBL/GenBank/DDBJ whole genome shotgun (WGS) entry which is preliminary data.</text>
</comment>
<keyword evidence="2" id="KW-0472">Membrane</keyword>
<keyword evidence="2" id="KW-0812">Transmembrane</keyword>
<evidence type="ECO:0000313" key="4">
    <source>
        <dbReference type="Proteomes" id="UP000034471"/>
    </source>
</evidence>
<dbReference type="InterPro" id="IPR024079">
    <property type="entry name" value="MetalloPept_cat_dom_sf"/>
</dbReference>
<feature type="region of interest" description="Disordered" evidence="1">
    <location>
        <begin position="1"/>
        <end position="31"/>
    </location>
</feature>
<feature type="compositionally biased region" description="Basic residues" evidence="1">
    <location>
        <begin position="8"/>
        <end position="24"/>
    </location>
</feature>
<reference evidence="3 4" key="1">
    <citation type="journal article" date="2015" name="Nature">
        <title>rRNA introns, odd ribosomes, and small enigmatic genomes across a large radiation of phyla.</title>
        <authorList>
            <person name="Brown C.T."/>
            <person name="Hug L.A."/>
            <person name="Thomas B.C."/>
            <person name="Sharon I."/>
            <person name="Castelle C.J."/>
            <person name="Singh A."/>
            <person name="Wilkins M.J."/>
            <person name="Williams K.H."/>
            <person name="Banfield J.F."/>
        </authorList>
    </citation>
    <scope>NUCLEOTIDE SEQUENCE [LARGE SCALE GENOMIC DNA]</scope>
</reference>
<evidence type="ECO:0000256" key="2">
    <source>
        <dbReference type="SAM" id="Phobius"/>
    </source>
</evidence>
<dbReference type="AlphaFoldDB" id="A0A0G0K731"/>
<evidence type="ECO:0000256" key="1">
    <source>
        <dbReference type="SAM" id="MobiDB-lite"/>
    </source>
</evidence>
<feature type="transmembrane region" description="Helical" evidence="2">
    <location>
        <begin position="65"/>
        <end position="85"/>
    </location>
</feature>
<dbReference type="GO" id="GO:0008237">
    <property type="term" value="F:metallopeptidase activity"/>
    <property type="evidence" value="ECO:0007669"/>
    <property type="project" value="InterPro"/>
</dbReference>
<proteinExistence type="predicted"/>
<feature type="compositionally biased region" description="Pro residues" evidence="1">
    <location>
        <begin position="230"/>
        <end position="247"/>
    </location>
</feature>
<keyword evidence="2" id="KW-1133">Transmembrane helix</keyword>
<dbReference type="Gene3D" id="3.40.390.10">
    <property type="entry name" value="Collagenase (Catalytic Domain)"/>
    <property type="match status" value="1"/>
</dbReference>
<feature type="compositionally biased region" description="Low complexity" evidence="1">
    <location>
        <begin position="219"/>
        <end position="229"/>
    </location>
</feature>
<dbReference type="Proteomes" id="UP000034471">
    <property type="component" value="Unassembled WGS sequence"/>
</dbReference>
<dbReference type="STRING" id="1618481.US54_C0067G0002"/>
<evidence type="ECO:0000313" key="3">
    <source>
        <dbReference type="EMBL" id="KKQ36446.1"/>
    </source>
</evidence>
<dbReference type="EMBL" id="LBTJ01000067">
    <property type="protein sequence ID" value="KKQ36446.1"/>
    <property type="molecule type" value="Genomic_DNA"/>
</dbReference>
<organism evidence="3 4">
    <name type="scientific">Candidatus Roizmanbacteria bacterium GW2011_GWA2_37_7</name>
    <dbReference type="NCBI Taxonomy" id="1618481"/>
    <lineage>
        <taxon>Bacteria</taxon>
        <taxon>Candidatus Roizmaniibacteriota</taxon>
    </lineage>
</organism>
<feature type="region of interest" description="Disordered" evidence="1">
    <location>
        <begin position="218"/>
        <end position="250"/>
    </location>
</feature>
<name>A0A0G0K731_9BACT</name>
<protein>
    <submittedName>
        <fullName evidence="3">Uncharacterized protein</fullName>
    </submittedName>
</protein>
<accession>A0A0G0K731</accession>
<gene>
    <name evidence="3" type="ORF">US54_C0067G0002</name>
</gene>
<sequence>MLHAIDRPKKRIKRVSPSSGKRKNGNFPFHPDLKHSENYHLIIANQGEIYYSEDMSRKKRRATFISVRFSIFIVIAIIIGAWFFYSFSQKTFAAASFMIGTITPQNEIRRGGELAFMVSSLNQKQGEELVVGVEYEGLKLELVSVEAANIGKVSWKEADPNGDKKRIVVSGVATTDAVGATSTPFARVNFRIIDQISPQGEGFTEVCALFDVIEGETNTPTPTTFQQSPQQPPQQSPSPPDSQPPTPVSNLDRTLACIPLNVHGSPSDKLDILIIASGYQDFELFLSHAVRAVSEFENTNLIKYRREILDKINWYVYNHQKIDGHPLSKEEVDFIAMESTTCPKDRFLILEDASDKISGISKFGVGGIVRSGSFQSQNFIVSAHEWGHYVGFLADEYLSNTLGLGNCTTEPSDADPRNDPCPEQEPYQCSNKDALEYKAPCPAWDCSKIDCTPLMKTLYQGSGCYPRCGVPNAYRPQAQSPMDRSMFFPGRTVETYQFNGPSLYSIINALSRYQ</sequence>